<dbReference type="InterPro" id="IPR052033">
    <property type="entry name" value="Glutaryl-CoA_DH_mitochondrial"/>
</dbReference>
<comment type="subcellular location">
    <subcellularLocation>
        <location evidence="1">Mitochondrion</location>
    </subcellularLocation>
</comment>
<dbReference type="InterPro" id="IPR037069">
    <property type="entry name" value="AcylCoA_DH/ox_N_sf"/>
</dbReference>
<accession>A0ABV0V9D8</accession>
<dbReference type="Gene3D" id="1.10.540.10">
    <property type="entry name" value="Acyl-CoA dehydrogenase/oxidase, N-terminal domain"/>
    <property type="match status" value="1"/>
</dbReference>
<reference evidence="5 6" key="1">
    <citation type="submission" date="2021-06" db="EMBL/GenBank/DDBJ databases">
        <authorList>
            <person name="Palmer J.M."/>
        </authorList>
    </citation>
    <scope>NUCLEOTIDE SEQUENCE [LARGE SCALE GENOMIC DNA]</scope>
    <source>
        <strain evidence="6">if_2019</strain>
        <tissue evidence="5">Muscle</tissue>
    </source>
</reference>
<evidence type="ECO:0000256" key="2">
    <source>
        <dbReference type="ARBA" id="ARBA00022946"/>
    </source>
</evidence>
<dbReference type="PANTHER" id="PTHR42807:SF1">
    <property type="entry name" value="GLUTARYL-COA DEHYDROGENASE, MITOCHONDRIAL"/>
    <property type="match status" value="1"/>
</dbReference>
<dbReference type="PANTHER" id="PTHR42807">
    <property type="entry name" value="GLUTARYL-COA DEHYDROGENASE, MITOCHONDRIAL"/>
    <property type="match status" value="1"/>
</dbReference>
<evidence type="ECO:0000256" key="4">
    <source>
        <dbReference type="ARBA" id="ARBA00023128"/>
    </source>
</evidence>
<keyword evidence="4" id="KW-0496">Mitochondrion</keyword>
<sequence>MALRSAVCRLLVNPHRCAFLSASRAQGTAAAARCDAERSEQKAKPFKVQFDWRDALDLEGQLTEEEIMIRDSFRTYCQEKLMPRILMANRNEGRRFPAYFS</sequence>
<organism evidence="5 6">
    <name type="scientific">Ilyodon furcidens</name>
    <name type="common">goldbreast splitfin</name>
    <dbReference type="NCBI Taxonomy" id="33524"/>
    <lineage>
        <taxon>Eukaryota</taxon>
        <taxon>Metazoa</taxon>
        <taxon>Chordata</taxon>
        <taxon>Craniata</taxon>
        <taxon>Vertebrata</taxon>
        <taxon>Euteleostomi</taxon>
        <taxon>Actinopterygii</taxon>
        <taxon>Neopterygii</taxon>
        <taxon>Teleostei</taxon>
        <taxon>Neoteleostei</taxon>
        <taxon>Acanthomorphata</taxon>
        <taxon>Ovalentaria</taxon>
        <taxon>Atherinomorphae</taxon>
        <taxon>Cyprinodontiformes</taxon>
        <taxon>Goodeidae</taxon>
        <taxon>Ilyodon</taxon>
    </lineage>
</organism>
<evidence type="ECO:0000256" key="1">
    <source>
        <dbReference type="ARBA" id="ARBA00004173"/>
    </source>
</evidence>
<gene>
    <name evidence="5" type="ORF">ILYODFUR_037651</name>
</gene>
<keyword evidence="2" id="KW-0809">Transit peptide</keyword>
<keyword evidence="3" id="KW-0560">Oxidoreductase</keyword>
<dbReference type="Proteomes" id="UP001482620">
    <property type="component" value="Unassembled WGS sequence"/>
</dbReference>
<evidence type="ECO:0000313" key="5">
    <source>
        <dbReference type="EMBL" id="MEQ2253935.1"/>
    </source>
</evidence>
<name>A0ABV0V9D8_9TELE</name>
<evidence type="ECO:0000256" key="3">
    <source>
        <dbReference type="ARBA" id="ARBA00023002"/>
    </source>
</evidence>
<dbReference type="EMBL" id="JAHRIQ010101177">
    <property type="protein sequence ID" value="MEQ2253935.1"/>
    <property type="molecule type" value="Genomic_DNA"/>
</dbReference>
<evidence type="ECO:0000313" key="6">
    <source>
        <dbReference type="Proteomes" id="UP001482620"/>
    </source>
</evidence>
<comment type="caution">
    <text evidence="5">The sequence shown here is derived from an EMBL/GenBank/DDBJ whole genome shotgun (WGS) entry which is preliminary data.</text>
</comment>
<proteinExistence type="predicted"/>
<protein>
    <submittedName>
        <fullName evidence="5">Uncharacterized protein</fullName>
    </submittedName>
</protein>
<keyword evidence="6" id="KW-1185">Reference proteome</keyword>